<organism evidence="1 2">
    <name type="scientific">Lucilia cuprina</name>
    <name type="common">Green bottle fly</name>
    <name type="synonym">Australian sheep blowfly</name>
    <dbReference type="NCBI Taxonomy" id="7375"/>
    <lineage>
        <taxon>Eukaryota</taxon>
        <taxon>Metazoa</taxon>
        <taxon>Ecdysozoa</taxon>
        <taxon>Arthropoda</taxon>
        <taxon>Hexapoda</taxon>
        <taxon>Insecta</taxon>
        <taxon>Pterygota</taxon>
        <taxon>Neoptera</taxon>
        <taxon>Endopterygota</taxon>
        <taxon>Diptera</taxon>
        <taxon>Brachycera</taxon>
        <taxon>Muscomorpha</taxon>
        <taxon>Oestroidea</taxon>
        <taxon>Calliphoridae</taxon>
        <taxon>Luciliinae</taxon>
        <taxon>Lucilia</taxon>
    </lineage>
</organism>
<evidence type="ECO:0000313" key="2">
    <source>
        <dbReference type="Proteomes" id="UP000037069"/>
    </source>
</evidence>
<evidence type="ECO:0000313" key="1">
    <source>
        <dbReference type="EMBL" id="KNC29091.1"/>
    </source>
</evidence>
<dbReference type="AlphaFoldDB" id="A0A0L0CA12"/>
<dbReference type="EMBL" id="JRES01000697">
    <property type="protein sequence ID" value="KNC29091.1"/>
    <property type="molecule type" value="Genomic_DNA"/>
</dbReference>
<protein>
    <submittedName>
        <fullName evidence="1">Uncharacterized protein</fullName>
    </submittedName>
</protein>
<keyword evidence="2" id="KW-1185">Reference proteome</keyword>
<accession>A0A0L0CA12</accession>
<comment type="caution">
    <text evidence="1">The sequence shown here is derived from an EMBL/GenBank/DDBJ whole genome shotgun (WGS) entry which is preliminary data.</text>
</comment>
<name>A0A0L0CA12_LUCCU</name>
<reference evidence="1 2" key="1">
    <citation type="journal article" date="2015" name="Nat. Commun.">
        <title>Lucilia cuprina genome unlocks parasitic fly biology to underpin future interventions.</title>
        <authorList>
            <person name="Anstead C.A."/>
            <person name="Korhonen P.K."/>
            <person name="Young N.D."/>
            <person name="Hall R.S."/>
            <person name="Jex A.R."/>
            <person name="Murali S.C."/>
            <person name="Hughes D.S."/>
            <person name="Lee S.F."/>
            <person name="Perry T."/>
            <person name="Stroehlein A.J."/>
            <person name="Ansell B.R."/>
            <person name="Breugelmans B."/>
            <person name="Hofmann A."/>
            <person name="Qu J."/>
            <person name="Dugan S."/>
            <person name="Lee S.L."/>
            <person name="Chao H."/>
            <person name="Dinh H."/>
            <person name="Han Y."/>
            <person name="Doddapaneni H.V."/>
            <person name="Worley K.C."/>
            <person name="Muzny D.M."/>
            <person name="Ioannidis P."/>
            <person name="Waterhouse R.M."/>
            <person name="Zdobnov E.M."/>
            <person name="James P.J."/>
            <person name="Bagnall N.H."/>
            <person name="Kotze A.C."/>
            <person name="Gibbs R.A."/>
            <person name="Richards S."/>
            <person name="Batterham P."/>
            <person name="Gasser R.B."/>
        </authorList>
    </citation>
    <scope>NUCLEOTIDE SEQUENCE [LARGE SCALE GENOMIC DNA]</scope>
    <source>
        <strain evidence="1 2">LS</strain>
        <tissue evidence="1">Full body</tissue>
    </source>
</reference>
<gene>
    <name evidence="1" type="ORF">FF38_13403</name>
</gene>
<sequence length="170" mass="19458">MKARLQVTLLYLDSCFKTFNKTTTERKWERGTSATCYCKLRNLQNVTTDLSIVYRTTARSLSSQISFLFSSSVFISLFNSVFRNSFSFLLQAATERYFGPKLRFSTIDPVCHFANKNSNAKGKFDNNFNKPNTSNKNRLIMGFYPKSKRILSPALLSLLIGQQKNSSEKI</sequence>
<dbReference type="Proteomes" id="UP000037069">
    <property type="component" value="Unassembled WGS sequence"/>
</dbReference>
<proteinExistence type="predicted"/>